<dbReference type="EMBL" id="CP015994">
    <property type="protein sequence ID" value="ASI48012.1"/>
    <property type="molecule type" value="Genomic_DNA"/>
</dbReference>
<dbReference type="Gene3D" id="3.40.50.720">
    <property type="entry name" value="NAD(P)-binding Rossmann-like Domain"/>
    <property type="match status" value="1"/>
</dbReference>
<feature type="transmembrane region" description="Helical" evidence="10">
    <location>
        <begin position="215"/>
        <end position="233"/>
    </location>
</feature>
<keyword evidence="3" id="KW-0050">Antiport</keyword>
<keyword evidence="8" id="KW-0406">Ion transport</keyword>
<evidence type="ECO:0000256" key="1">
    <source>
        <dbReference type="ARBA" id="ARBA00004127"/>
    </source>
</evidence>
<feature type="transmembrane region" description="Helical" evidence="10">
    <location>
        <begin position="148"/>
        <end position="171"/>
    </location>
</feature>
<feature type="transmembrane region" description="Helical" evidence="10">
    <location>
        <begin position="325"/>
        <end position="347"/>
    </location>
</feature>
<dbReference type="OrthoDB" id="9781411at2"/>
<dbReference type="KEGG" id="aoh:AOV_04465"/>
<dbReference type="PROSITE" id="PS51201">
    <property type="entry name" value="RCK_N"/>
    <property type="match status" value="1"/>
</dbReference>
<keyword evidence="9 10" id="KW-0472">Membrane</keyword>
<evidence type="ECO:0000256" key="10">
    <source>
        <dbReference type="SAM" id="Phobius"/>
    </source>
</evidence>
<reference evidence="13" key="1">
    <citation type="submission" date="2018-06" db="EMBL/GenBank/DDBJ databases">
        <title>The Anaplasma ovis genome reveals a high proportion of pseudogenes.</title>
        <authorList>
            <person name="Liu Z."/>
            <person name="Peasley A.M."/>
            <person name="Yang J."/>
            <person name="Li Y."/>
            <person name="Guan G."/>
            <person name="Luo J."/>
            <person name="Yin H."/>
            <person name="Brayton K.A."/>
        </authorList>
    </citation>
    <scope>NUCLEOTIDE SEQUENCE [LARGE SCALE GENOMIC DNA]</scope>
    <source>
        <strain evidence="13">Haibei</strain>
    </source>
</reference>
<dbReference type="InterPro" id="IPR036291">
    <property type="entry name" value="NAD(P)-bd_dom_sf"/>
</dbReference>
<keyword evidence="6" id="KW-0630">Potassium</keyword>
<feature type="transmembrane region" description="Helical" evidence="10">
    <location>
        <begin position="115"/>
        <end position="136"/>
    </location>
</feature>
<dbReference type="FunFam" id="3.40.50.720:FF:000036">
    <property type="entry name" value="Glutathione-regulated potassium-efflux system protein KefB"/>
    <property type="match status" value="1"/>
</dbReference>
<dbReference type="RefSeq" id="WP_075139341.1">
    <property type="nucleotide sequence ID" value="NZ_CP015994.1"/>
</dbReference>
<name>A0A2Z2L8U4_9RICK</name>
<dbReference type="InterPro" id="IPR038770">
    <property type="entry name" value="Na+/solute_symporter_sf"/>
</dbReference>
<evidence type="ECO:0000256" key="6">
    <source>
        <dbReference type="ARBA" id="ARBA00022958"/>
    </source>
</evidence>
<dbReference type="GO" id="GO:0005886">
    <property type="term" value="C:plasma membrane"/>
    <property type="evidence" value="ECO:0007669"/>
    <property type="project" value="TreeGrafter"/>
</dbReference>
<dbReference type="Gene3D" id="1.20.1530.20">
    <property type="match status" value="1"/>
</dbReference>
<evidence type="ECO:0000256" key="2">
    <source>
        <dbReference type="ARBA" id="ARBA00022448"/>
    </source>
</evidence>
<evidence type="ECO:0000256" key="8">
    <source>
        <dbReference type="ARBA" id="ARBA00023065"/>
    </source>
</evidence>
<dbReference type="PANTHER" id="PTHR46157">
    <property type="entry name" value="K(+) EFFLUX ANTIPORTER 3, CHLOROPLASTIC"/>
    <property type="match status" value="1"/>
</dbReference>
<feature type="transmembrane region" description="Helical" evidence="10">
    <location>
        <begin position="6"/>
        <end position="25"/>
    </location>
</feature>
<reference evidence="12 13" key="2">
    <citation type="journal article" date="2019" name="BMC Genomics">
        <title>The Anaplasma ovis genome reveals a high proportion of pseudogenes.</title>
        <authorList>
            <person name="Liu Z."/>
            <person name="Peasley A.M."/>
            <person name="Yang J."/>
            <person name="Li Y."/>
            <person name="Guan G."/>
            <person name="Luo J."/>
            <person name="Yin H."/>
            <person name="Brayton K.A."/>
        </authorList>
    </citation>
    <scope>NUCLEOTIDE SEQUENCE [LARGE SCALE GENOMIC DNA]</scope>
    <source>
        <strain evidence="12 13">Haibei</strain>
    </source>
</reference>
<feature type="transmembrane region" description="Helical" evidence="10">
    <location>
        <begin position="55"/>
        <end position="73"/>
    </location>
</feature>
<organism evidence="12 13">
    <name type="scientific">Anaplasma ovis str. Haibei</name>
    <dbReference type="NCBI Taxonomy" id="1248439"/>
    <lineage>
        <taxon>Bacteria</taxon>
        <taxon>Pseudomonadati</taxon>
        <taxon>Pseudomonadota</taxon>
        <taxon>Alphaproteobacteria</taxon>
        <taxon>Rickettsiales</taxon>
        <taxon>Anaplasmataceae</taxon>
        <taxon>Anaplasma</taxon>
    </lineage>
</organism>
<dbReference type="SUPFAM" id="SSF51735">
    <property type="entry name" value="NAD(P)-binding Rossmann-fold domains"/>
    <property type="match status" value="1"/>
</dbReference>
<protein>
    <submittedName>
        <fullName evidence="12">Potassium transporter</fullName>
    </submittedName>
</protein>
<keyword evidence="7 10" id="KW-1133">Transmembrane helix</keyword>
<sequence length="564" mass="60430">MSHASYLLDVVLLLSAAVVVVVVFGKLRISPVLGYFVAGAAIGQHGLQLVESSAIISSLGEFGVVFLLFLIGIELTFERLAAMRLHVFGFGTMQVIVTAALIWCIARAFGVDYESSVVIGGALALSSTAIVLQVLQEKGQQSTQVGRLSVAILLLQDFAVVPLIVLLPLLAGESDSLVMSLIHALLKAVAALALIFISGRLLLRPLFGTIAAMRSNEAFIATTLLVVLGAAFVTENFNLSMALGAFVAGLLVAETEYRYDVEQVVLPFKKLLMGLFFMVVGMSMDTELLINKLPVILALSVALILLKAIVICTLCRFFRFQLSVGVHAGLLLCQGGEFAFILFGLAAEKGVLSHNLAQALMVTTTVTMAFTPLLAALGHWMSGLLTKKNKITFSSQELVLDTRDLDQHVIVVGFGRVGRIVAKVLTAEHVNYIASDIQPVVVTEGRKEGFPVYLGDLTKLETLTSMGIARAKAIIIAINNSVTTKKIISLVANNFRDTIVVVRIPDLTNAEAYRKLGAHYLIPETYETGLQLGGVALSISGFSEDAIASLQDALRAEDYGHIEG</sequence>
<keyword evidence="2" id="KW-0813">Transport</keyword>
<proteinExistence type="predicted"/>
<dbReference type="Pfam" id="PF00999">
    <property type="entry name" value="Na_H_Exchanger"/>
    <property type="match status" value="1"/>
</dbReference>
<evidence type="ECO:0000256" key="4">
    <source>
        <dbReference type="ARBA" id="ARBA00022538"/>
    </source>
</evidence>
<dbReference type="GO" id="GO:0012505">
    <property type="term" value="C:endomembrane system"/>
    <property type="evidence" value="ECO:0007669"/>
    <property type="project" value="UniProtKB-SubCell"/>
</dbReference>
<evidence type="ECO:0000259" key="11">
    <source>
        <dbReference type="PROSITE" id="PS51201"/>
    </source>
</evidence>
<accession>A0A2Z2L8U4</accession>
<evidence type="ECO:0000313" key="12">
    <source>
        <dbReference type="EMBL" id="ASI48012.1"/>
    </source>
</evidence>
<feature type="transmembrane region" description="Helical" evidence="10">
    <location>
        <begin position="359"/>
        <end position="380"/>
    </location>
</feature>
<keyword evidence="5 10" id="KW-0812">Transmembrane</keyword>
<dbReference type="AlphaFoldDB" id="A0A2Z2L8U4"/>
<dbReference type="InterPro" id="IPR006153">
    <property type="entry name" value="Cation/H_exchanger_TM"/>
</dbReference>
<feature type="transmembrane region" description="Helical" evidence="10">
    <location>
        <begin position="85"/>
        <end position="109"/>
    </location>
</feature>
<dbReference type="Pfam" id="PF02254">
    <property type="entry name" value="TrkA_N"/>
    <property type="match status" value="1"/>
</dbReference>
<dbReference type="InterPro" id="IPR003148">
    <property type="entry name" value="RCK_N"/>
</dbReference>
<evidence type="ECO:0000256" key="5">
    <source>
        <dbReference type="ARBA" id="ARBA00022692"/>
    </source>
</evidence>
<dbReference type="GO" id="GO:1902600">
    <property type="term" value="P:proton transmembrane transport"/>
    <property type="evidence" value="ECO:0007669"/>
    <property type="project" value="InterPro"/>
</dbReference>
<keyword evidence="4" id="KW-0633">Potassium transport</keyword>
<feature type="transmembrane region" description="Helical" evidence="10">
    <location>
        <begin position="177"/>
        <end position="203"/>
    </location>
</feature>
<comment type="subcellular location">
    <subcellularLocation>
        <location evidence="1">Endomembrane system</location>
        <topology evidence="1">Multi-pass membrane protein</topology>
    </subcellularLocation>
</comment>
<evidence type="ECO:0000256" key="7">
    <source>
        <dbReference type="ARBA" id="ARBA00022989"/>
    </source>
</evidence>
<evidence type="ECO:0000256" key="9">
    <source>
        <dbReference type="ARBA" id="ARBA00023136"/>
    </source>
</evidence>
<gene>
    <name evidence="12" type="ORF">AOV_04465</name>
</gene>
<feature type="domain" description="RCK N-terminal" evidence="11">
    <location>
        <begin position="406"/>
        <end position="527"/>
    </location>
</feature>
<dbReference type="PANTHER" id="PTHR46157:SF4">
    <property type="entry name" value="K(+) EFFLUX ANTIPORTER 3, CHLOROPLASTIC"/>
    <property type="match status" value="1"/>
</dbReference>
<evidence type="ECO:0000313" key="13">
    <source>
        <dbReference type="Proteomes" id="UP000259762"/>
    </source>
</evidence>
<dbReference type="GO" id="GO:0006813">
    <property type="term" value="P:potassium ion transport"/>
    <property type="evidence" value="ECO:0007669"/>
    <property type="project" value="UniProtKB-KW"/>
</dbReference>
<dbReference type="GO" id="GO:0015297">
    <property type="term" value="F:antiporter activity"/>
    <property type="evidence" value="ECO:0007669"/>
    <property type="project" value="UniProtKB-KW"/>
</dbReference>
<evidence type="ECO:0000256" key="3">
    <source>
        <dbReference type="ARBA" id="ARBA00022449"/>
    </source>
</evidence>
<feature type="transmembrane region" description="Helical" evidence="10">
    <location>
        <begin position="296"/>
        <end position="318"/>
    </location>
</feature>
<keyword evidence="13" id="KW-1185">Reference proteome</keyword>
<dbReference type="Proteomes" id="UP000259762">
    <property type="component" value="Chromosome"/>
</dbReference>